<dbReference type="PANTHER" id="PTHR33198">
    <property type="entry name" value="ANK_REP_REGION DOMAIN-CONTAINING PROTEIN-RELATED"/>
    <property type="match status" value="1"/>
</dbReference>
<name>B0WZY3_CULQU</name>
<dbReference type="STRING" id="7176.B0WZY3"/>
<dbReference type="VEuPathDB" id="VectorBase:CPIJ012656"/>
<reference evidence="1" key="1">
    <citation type="submission" date="2007-03" db="EMBL/GenBank/DDBJ databases">
        <title>Annotation of Culex pipiens quinquefasciatus.</title>
        <authorList>
            <consortium name="The Broad Institute Genome Sequencing Platform"/>
            <person name="Atkinson P.W."/>
            <person name="Hemingway J."/>
            <person name="Christensen B.M."/>
            <person name="Higgs S."/>
            <person name="Kodira C."/>
            <person name="Hannick L."/>
            <person name="Megy K."/>
            <person name="O'Leary S."/>
            <person name="Pearson M."/>
            <person name="Haas B.J."/>
            <person name="Mauceli E."/>
            <person name="Wortman J.R."/>
            <person name="Lee N.H."/>
            <person name="Guigo R."/>
            <person name="Stanke M."/>
            <person name="Alvarado L."/>
            <person name="Amedeo P."/>
            <person name="Antoine C.H."/>
            <person name="Arensburger P."/>
            <person name="Bidwell S.L."/>
            <person name="Crawford M."/>
            <person name="Camaro F."/>
            <person name="Devon K."/>
            <person name="Engels R."/>
            <person name="Hammond M."/>
            <person name="Howarth C."/>
            <person name="Koehrsen M."/>
            <person name="Lawson D."/>
            <person name="Montgomery P."/>
            <person name="Nene V."/>
            <person name="Nusbaum C."/>
            <person name="Puiu D."/>
            <person name="Romero-Severson J."/>
            <person name="Severson D.W."/>
            <person name="Shumway M."/>
            <person name="Sisk P."/>
            <person name="Stolte C."/>
            <person name="Zeng Q."/>
            <person name="Eisenstadt E."/>
            <person name="Fraser-Liggett C."/>
            <person name="Strausberg R."/>
            <person name="Galagan J."/>
            <person name="Birren B."/>
            <person name="Collins F.H."/>
        </authorList>
    </citation>
    <scope>NUCLEOTIDE SEQUENCE [LARGE SCALE GENOMIC DNA]</scope>
    <source>
        <strain evidence="1">JHB</strain>
    </source>
</reference>
<proteinExistence type="predicted"/>
<dbReference type="eggNOG" id="ENOG502RTAP">
    <property type="taxonomic scope" value="Eukaryota"/>
</dbReference>
<dbReference type="OMA" id="IEMCELR"/>
<evidence type="ECO:0000313" key="2">
    <source>
        <dbReference type="EnsemblMetazoa" id="CPIJ012656-PA"/>
    </source>
</evidence>
<keyword evidence="3" id="KW-1185">Reference proteome</keyword>
<dbReference type="AlphaFoldDB" id="B0WZY3"/>
<dbReference type="PANTHER" id="PTHR33198:SF19">
    <property type="entry name" value="CCHC-TYPE DOMAIN-CONTAINING PROTEIN"/>
    <property type="match status" value="1"/>
</dbReference>
<dbReference type="InParanoid" id="B0WZY3"/>
<dbReference type="HOGENOM" id="CLU_877870_0_0_1"/>
<dbReference type="EnsemblMetazoa" id="CPIJ012656-RA">
    <property type="protein sequence ID" value="CPIJ012656-PA"/>
    <property type="gene ID" value="CPIJ012656"/>
</dbReference>
<evidence type="ECO:0000313" key="3">
    <source>
        <dbReference type="Proteomes" id="UP000002320"/>
    </source>
</evidence>
<sequence length="317" mass="36342">MGSNGLATSIEMFRKGTSFTDWSDRLAYTFHANQVAADRQKSHFMTICGPFLFSQLKLHYGKDELDKATYADIVLKLKQKLDKTEPDLVQRFRFSQRNQQPDESNEDFVQAVKMQAEFCGFGAFKDVAIMDRVLAGLLDGNLKENLLKEEGLTLDKMDKFITTWNIAKQNVKALNNQPGESQLGQYNYFTPEQIHYIQKTTTQRQGSSREDKKARWRLVARTVVLWTRRRCAVRGDWQSKRLLVECSKRNDLLLKTKCETTWRFRTRTRVVLDAADTVRLGVSLNGKEQNAGALSQDSTSESIMKAEGVKEVLDYGK</sequence>
<evidence type="ECO:0000313" key="1">
    <source>
        <dbReference type="EMBL" id="EDS37808.1"/>
    </source>
</evidence>
<dbReference type="KEGG" id="cqu:CpipJ_CPIJ012656"/>
<accession>B0WZY3</accession>
<dbReference type="OrthoDB" id="7764705at2759"/>
<protein>
    <submittedName>
        <fullName evidence="1 2">Uncharacterized protein</fullName>
    </submittedName>
</protein>
<gene>
    <name evidence="2" type="primary">6045621</name>
    <name evidence="1" type="ORF">CpipJ_CPIJ012656</name>
</gene>
<dbReference type="Proteomes" id="UP000002320">
    <property type="component" value="Unassembled WGS sequence"/>
</dbReference>
<dbReference type="VEuPathDB" id="VectorBase:CQUJHB008514"/>
<dbReference type="EMBL" id="DS232221">
    <property type="protein sequence ID" value="EDS37808.1"/>
    <property type="molecule type" value="Genomic_DNA"/>
</dbReference>
<reference evidence="2" key="2">
    <citation type="submission" date="2021-02" db="UniProtKB">
        <authorList>
            <consortium name="EnsemblMetazoa"/>
        </authorList>
    </citation>
    <scope>IDENTIFICATION</scope>
    <source>
        <strain evidence="2">JHB</strain>
    </source>
</reference>
<organism>
    <name type="scientific">Culex quinquefasciatus</name>
    <name type="common">Southern house mosquito</name>
    <name type="synonym">Culex pungens</name>
    <dbReference type="NCBI Taxonomy" id="7176"/>
    <lineage>
        <taxon>Eukaryota</taxon>
        <taxon>Metazoa</taxon>
        <taxon>Ecdysozoa</taxon>
        <taxon>Arthropoda</taxon>
        <taxon>Hexapoda</taxon>
        <taxon>Insecta</taxon>
        <taxon>Pterygota</taxon>
        <taxon>Neoptera</taxon>
        <taxon>Endopterygota</taxon>
        <taxon>Diptera</taxon>
        <taxon>Nematocera</taxon>
        <taxon>Culicoidea</taxon>
        <taxon>Culicidae</taxon>
        <taxon>Culicinae</taxon>
        <taxon>Culicini</taxon>
        <taxon>Culex</taxon>
        <taxon>Culex</taxon>
    </lineage>
</organism>